<dbReference type="OrthoDB" id="546682at2759"/>
<dbReference type="Proteomes" id="UP000650467">
    <property type="component" value="Unassembled WGS sequence"/>
</dbReference>
<feature type="region of interest" description="Disordered" evidence="1">
    <location>
        <begin position="260"/>
        <end position="279"/>
    </location>
</feature>
<evidence type="ECO:0000313" key="3">
    <source>
        <dbReference type="Proteomes" id="UP000650467"/>
    </source>
</evidence>
<comment type="caution">
    <text evidence="2">The sequence shown here is derived from an EMBL/GenBank/DDBJ whole genome shotgun (WGS) entry which is preliminary data.</text>
</comment>
<dbReference type="AlphaFoldDB" id="A0A835W3W7"/>
<name>A0A835W3W7_CHLIN</name>
<proteinExistence type="predicted"/>
<gene>
    <name evidence="2" type="ORF">HXX76_004984</name>
</gene>
<evidence type="ECO:0000313" key="2">
    <source>
        <dbReference type="EMBL" id="KAG2439632.1"/>
    </source>
</evidence>
<organism evidence="2 3">
    <name type="scientific">Chlamydomonas incerta</name>
    <dbReference type="NCBI Taxonomy" id="51695"/>
    <lineage>
        <taxon>Eukaryota</taxon>
        <taxon>Viridiplantae</taxon>
        <taxon>Chlorophyta</taxon>
        <taxon>core chlorophytes</taxon>
        <taxon>Chlorophyceae</taxon>
        <taxon>CS clade</taxon>
        <taxon>Chlamydomonadales</taxon>
        <taxon>Chlamydomonadaceae</taxon>
        <taxon>Chlamydomonas</taxon>
    </lineage>
</organism>
<dbReference type="EMBL" id="JAEHOC010000008">
    <property type="protein sequence ID" value="KAG2439632.1"/>
    <property type="molecule type" value="Genomic_DNA"/>
</dbReference>
<protein>
    <submittedName>
        <fullName evidence="2">Uncharacterized protein</fullName>
    </submittedName>
</protein>
<sequence>MAAGVAAVAAVQAQAVVAGTRERQEQAAREFGAWLGQYGGGRTLSDCTPDQVLVYLQQHWTSVHRGRGGGEPSASAVLGQLSFLSTVFCLIGRGDSYDESRQTGNPCASADVELYWRGYTRAAGDRGQLEVSAVPLTPAKYVALVAHLWRMATGAVGLDRAVLLRDLLCWQFMWQTATRGRDCGKLRVDDFREPGRTSEAYRGFGASSAPTLLVLSQFGTKTYPGRRAPVREIGRTESEPLCFIRTLWAYLAALAQLPPAAGGSPVPRSHAIHRPSLAM</sequence>
<accession>A0A835W3W7</accession>
<evidence type="ECO:0000256" key="1">
    <source>
        <dbReference type="SAM" id="MobiDB-lite"/>
    </source>
</evidence>
<reference evidence="2" key="1">
    <citation type="journal article" date="2020" name="bioRxiv">
        <title>Comparative genomics of Chlamydomonas.</title>
        <authorList>
            <person name="Craig R.J."/>
            <person name="Hasan A.R."/>
            <person name="Ness R.W."/>
            <person name="Keightley P.D."/>
        </authorList>
    </citation>
    <scope>NUCLEOTIDE SEQUENCE</scope>
    <source>
        <strain evidence="2">SAG 7.73</strain>
    </source>
</reference>
<keyword evidence="3" id="KW-1185">Reference proteome</keyword>